<gene>
    <name evidence="2" type="ORF">HNY73_016838</name>
</gene>
<dbReference type="EMBL" id="JABXBU010002227">
    <property type="protein sequence ID" value="KAF8774268.1"/>
    <property type="molecule type" value="Genomic_DNA"/>
</dbReference>
<dbReference type="Proteomes" id="UP000807504">
    <property type="component" value="Unassembled WGS sequence"/>
</dbReference>
<accession>A0A8T0EL21</accession>
<feature type="region of interest" description="Disordered" evidence="1">
    <location>
        <begin position="281"/>
        <end position="328"/>
    </location>
</feature>
<feature type="compositionally biased region" description="Polar residues" evidence="1">
    <location>
        <begin position="653"/>
        <end position="663"/>
    </location>
</feature>
<reference evidence="2" key="1">
    <citation type="journal article" date="2020" name="bioRxiv">
        <title>Chromosome-level reference genome of the European wasp spider Argiope bruennichi: a resource for studies on range expansion and evolutionary adaptation.</title>
        <authorList>
            <person name="Sheffer M.M."/>
            <person name="Hoppe A."/>
            <person name="Krehenwinkel H."/>
            <person name="Uhl G."/>
            <person name="Kuss A.W."/>
            <person name="Jensen L."/>
            <person name="Jensen C."/>
            <person name="Gillespie R.G."/>
            <person name="Hoff K.J."/>
            <person name="Prost S."/>
        </authorList>
    </citation>
    <scope>NUCLEOTIDE SEQUENCE</scope>
</reference>
<feature type="region of interest" description="Disordered" evidence="1">
    <location>
        <begin position="368"/>
        <end position="390"/>
    </location>
</feature>
<comment type="caution">
    <text evidence="2">The sequence shown here is derived from an EMBL/GenBank/DDBJ whole genome shotgun (WGS) entry which is preliminary data.</text>
</comment>
<feature type="region of interest" description="Disordered" evidence="1">
    <location>
        <begin position="651"/>
        <end position="674"/>
    </location>
</feature>
<evidence type="ECO:0000256" key="1">
    <source>
        <dbReference type="SAM" id="MobiDB-lite"/>
    </source>
</evidence>
<reference evidence="2" key="2">
    <citation type="submission" date="2020-06" db="EMBL/GenBank/DDBJ databases">
        <authorList>
            <person name="Sheffer M."/>
        </authorList>
    </citation>
    <scope>NUCLEOTIDE SEQUENCE</scope>
</reference>
<sequence>MARLESHDAKVINNILGLNLSEMAYYYKINDDGAVATPPLEGIQVYEENPAGCSGPSITYDFSKHVLIELLDNVTPEAKLWNELGLANDKNIIHKRMIVDPHRVNCRRAIVVCSTSDEAKELTQRLSQAKIMKRPICAVVIEALLSDICLFEKQIMQYGDKRSQHQLVYVTELTRCRDPTGLAQYLREKFSPFGTILSVLVSEDKDGYAYPEGVIKFAHLSEAFAAELAYDQCAVALERLSVTTHHNILLSQCDLRARLREAYSKKKSEFSFDVSSESVMTKSSKESDSDHSKIQSNNKFQHSVKESEKNQSVLNHSDSTINGNNEFTSDSTELADVLKMSSEPSNLIDCLQGIAECSESSLSRRASVNSLAETEPGSTDQSALPLNPNNTSTLLNKTWSSRIMGWITDLPNTDNSNQVGATTNDDVIENVTVSESVVLADKSENFGSNQQSTLTYPADVVSNTSSFVTCNNGDLNSSVHSVTTSCSDVSNSNNVTVLGDKTHSHDSESNDSEATDEETSNINDSSAIKLNDYPGLSLKRKNSSMMTEKLSLRSKRMNCSQSDSINEALDCETTVCLSSVPKTKSCSVVLSSVPELNEIAKNLSLQRTPIVALERLNTSQYTDGSLKINQTNIVNIENKAKSKKYMKKGIGSGSFSVKSQPVRRSNRLTSRDSDKRTLSISSLSLENGTKSLTSLANLVDRKEKSLNETESPLRLWLKRELESSRNNNVTRNKESTKRIVCAATNKDVLISVGCSHMTCDFCYPDSTKLLLGFH</sequence>
<proteinExistence type="predicted"/>
<dbReference type="SUPFAM" id="SSF54928">
    <property type="entry name" value="RNA-binding domain, RBD"/>
    <property type="match status" value="1"/>
</dbReference>
<dbReference type="GO" id="GO:0003676">
    <property type="term" value="F:nucleic acid binding"/>
    <property type="evidence" value="ECO:0007669"/>
    <property type="project" value="InterPro"/>
</dbReference>
<dbReference type="AlphaFoldDB" id="A0A8T0EL21"/>
<name>A0A8T0EL21_ARGBR</name>
<dbReference type="InterPro" id="IPR035979">
    <property type="entry name" value="RBD_domain_sf"/>
</dbReference>
<feature type="region of interest" description="Disordered" evidence="1">
    <location>
        <begin position="497"/>
        <end position="522"/>
    </location>
</feature>
<keyword evidence="3" id="KW-1185">Reference proteome</keyword>
<evidence type="ECO:0000313" key="2">
    <source>
        <dbReference type="EMBL" id="KAF8774268.1"/>
    </source>
</evidence>
<evidence type="ECO:0000313" key="3">
    <source>
        <dbReference type="Proteomes" id="UP000807504"/>
    </source>
</evidence>
<feature type="compositionally biased region" description="Polar residues" evidence="1">
    <location>
        <begin position="310"/>
        <end position="328"/>
    </location>
</feature>
<protein>
    <submittedName>
        <fullName evidence="2">Uncharacterized protein</fullName>
    </submittedName>
</protein>
<dbReference type="InterPro" id="IPR012677">
    <property type="entry name" value="Nucleotide-bd_a/b_plait_sf"/>
</dbReference>
<feature type="compositionally biased region" description="Basic and acidic residues" evidence="1">
    <location>
        <begin position="283"/>
        <end position="293"/>
    </location>
</feature>
<dbReference type="Gene3D" id="3.30.70.330">
    <property type="match status" value="1"/>
</dbReference>
<organism evidence="2 3">
    <name type="scientific">Argiope bruennichi</name>
    <name type="common">Wasp spider</name>
    <name type="synonym">Aranea bruennichi</name>
    <dbReference type="NCBI Taxonomy" id="94029"/>
    <lineage>
        <taxon>Eukaryota</taxon>
        <taxon>Metazoa</taxon>
        <taxon>Ecdysozoa</taxon>
        <taxon>Arthropoda</taxon>
        <taxon>Chelicerata</taxon>
        <taxon>Arachnida</taxon>
        <taxon>Araneae</taxon>
        <taxon>Araneomorphae</taxon>
        <taxon>Entelegynae</taxon>
        <taxon>Araneoidea</taxon>
        <taxon>Araneidae</taxon>
        <taxon>Argiope</taxon>
    </lineage>
</organism>
<feature type="compositionally biased region" description="Acidic residues" evidence="1">
    <location>
        <begin position="509"/>
        <end position="519"/>
    </location>
</feature>
<feature type="compositionally biased region" description="Polar residues" evidence="1">
    <location>
        <begin position="368"/>
        <end position="382"/>
    </location>
</feature>